<keyword evidence="2" id="KW-0238">DNA-binding</keyword>
<dbReference type="EMBL" id="PJQM01001784">
    <property type="protein sequence ID" value="RCI00955.1"/>
    <property type="molecule type" value="Genomic_DNA"/>
</dbReference>
<feature type="domain" description="HTH myb-type" evidence="7">
    <location>
        <begin position="138"/>
        <end position="192"/>
    </location>
</feature>
<dbReference type="InterPro" id="IPR017884">
    <property type="entry name" value="SANT_dom"/>
</dbReference>
<reference evidence="8 9" key="1">
    <citation type="journal article" date="2018" name="G3 (Bethesda)">
        <title>Phylogenetic and Phylogenomic Definition of Rhizopus Species.</title>
        <authorList>
            <person name="Gryganskyi A.P."/>
            <person name="Golan J."/>
            <person name="Dolatabadi S."/>
            <person name="Mondo S."/>
            <person name="Robb S."/>
            <person name="Idnurm A."/>
            <person name="Muszewska A."/>
            <person name="Steczkiewicz K."/>
            <person name="Masonjones S."/>
            <person name="Liao H.L."/>
            <person name="Gajdeczka M.T."/>
            <person name="Anike F."/>
            <person name="Vuek A."/>
            <person name="Anishchenko I.M."/>
            <person name="Voigt K."/>
            <person name="de Hoog G.S."/>
            <person name="Smith M.E."/>
            <person name="Heitman J."/>
            <person name="Vilgalys R."/>
            <person name="Stajich J.E."/>
        </authorList>
    </citation>
    <scope>NUCLEOTIDE SEQUENCE [LARGE SCALE GENOMIC DNA]</scope>
    <source>
        <strain evidence="8 9">LSU 92-RS-03</strain>
    </source>
</reference>
<evidence type="ECO:0000259" key="5">
    <source>
        <dbReference type="PROSITE" id="PS50090"/>
    </source>
</evidence>
<dbReference type="PROSITE" id="PS50090">
    <property type="entry name" value="MYB_LIKE"/>
    <property type="match status" value="4"/>
</dbReference>
<keyword evidence="9" id="KW-1185">Reference proteome</keyword>
<evidence type="ECO:0000313" key="8">
    <source>
        <dbReference type="EMBL" id="RCI00955.1"/>
    </source>
</evidence>
<dbReference type="InterPro" id="IPR009057">
    <property type="entry name" value="Homeodomain-like_sf"/>
</dbReference>
<dbReference type="GO" id="GO:0042795">
    <property type="term" value="P:snRNA transcription by RNA polymerase II"/>
    <property type="evidence" value="ECO:0007669"/>
    <property type="project" value="TreeGrafter"/>
</dbReference>
<keyword evidence="3" id="KW-0804">Transcription</keyword>
<dbReference type="PANTHER" id="PTHR46621:SF1">
    <property type="entry name" value="SNRNA-ACTIVATING PROTEIN COMPLEX SUBUNIT 4"/>
    <property type="match status" value="1"/>
</dbReference>
<evidence type="ECO:0000256" key="1">
    <source>
        <dbReference type="ARBA" id="ARBA00023015"/>
    </source>
</evidence>
<feature type="domain" description="SANT" evidence="6">
    <location>
        <begin position="146"/>
        <end position="183"/>
    </location>
</feature>
<keyword evidence="4" id="KW-0539">Nucleus</keyword>
<gene>
    <name evidence="8" type="primary">SNAPC4_2</name>
    <name evidence="8" type="ORF">CU098_008272</name>
</gene>
<feature type="domain" description="HTH myb-type" evidence="7">
    <location>
        <begin position="193"/>
        <end position="244"/>
    </location>
</feature>
<dbReference type="InterPro" id="IPR051575">
    <property type="entry name" value="Myb-like_DNA-bd"/>
</dbReference>
<protein>
    <submittedName>
        <fullName evidence="8">Myblike DNAbinding domain-containing protein</fullName>
    </submittedName>
</protein>
<dbReference type="GO" id="GO:0001006">
    <property type="term" value="F:RNA polymerase III type 3 promoter sequence-specific DNA binding"/>
    <property type="evidence" value="ECO:0007669"/>
    <property type="project" value="TreeGrafter"/>
</dbReference>
<proteinExistence type="predicted"/>
<feature type="domain" description="Myb-like" evidence="5">
    <location>
        <begin position="138"/>
        <end position="188"/>
    </location>
</feature>
<accession>A0A367KFF8</accession>
<dbReference type="Pfam" id="PF00249">
    <property type="entry name" value="Myb_DNA-binding"/>
    <property type="match status" value="3"/>
</dbReference>
<dbReference type="PANTHER" id="PTHR46621">
    <property type="entry name" value="SNRNA-ACTIVATING PROTEIN COMPLEX SUBUNIT 4"/>
    <property type="match status" value="1"/>
</dbReference>
<feature type="domain" description="Myb-like" evidence="5">
    <location>
        <begin position="191"/>
        <end position="240"/>
    </location>
</feature>
<name>A0A367KFF8_RHIST</name>
<sequence length="290" mass="34483">MLPRLGQCYVNQRFISLRALYEEHDRSEQDQPTKPYHTRKSWSTQDTEKLVKLVGKYGNKWKVFANYFPGRTAFCIRSHYFSVTHDTTRWTLEEKKILQQLLQGQNDADKINWEAVQQKLPKKRTVGRIKQFWQNSIQPSLNRGSWTQKETTKLKELVELHGKNFELIAREMGSRSEEQCRNKWAYEVNTLKKGEFTKEEDEALMKGIDKYGSDAFQQIKQDMQSLRSVSQLRTRYTNFLDPTIDKSPWTNEEKETLVRLYKEIGNLKAVRTKINSRRSIKDMYNQLRNK</sequence>
<dbReference type="SUPFAM" id="SSF46689">
    <property type="entry name" value="Homeodomain-like"/>
    <property type="match status" value="4"/>
</dbReference>
<dbReference type="AlphaFoldDB" id="A0A367KFF8"/>
<dbReference type="SMART" id="SM00717">
    <property type="entry name" value="SANT"/>
    <property type="match status" value="5"/>
</dbReference>
<dbReference type="PROSITE" id="PS51293">
    <property type="entry name" value="SANT"/>
    <property type="match status" value="1"/>
</dbReference>
<dbReference type="GO" id="GO:0042796">
    <property type="term" value="P:snRNA transcription by RNA polymerase III"/>
    <property type="evidence" value="ECO:0007669"/>
    <property type="project" value="TreeGrafter"/>
</dbReference>
<evidence type="ECO:0000313" key="9">
    <source>
        <dbReference type="Proteomes" id="UP000253551"/>
    </source>
</evidence>
<keyword evidence="1" id="KW-0805">Transcription regulation</keyword>
<dbReference type="OrthoDB" id="2143914at2759"/>
<dbReference type="InterPro" id="IPR017930">
    <property type="entry name" value="Myb_dom"/>
</dbReference>
<evidence type="ECO:0000259" key="6">
    <source>
        <dbReference type="PROSITE" id="PS51293"/>
    </source>
</evidence>
<feature type="domain" description="Myb-like" evidence="5">
    <location>
        <begin position="34"/>
        <end position="84"/>
    </location>
</feature>
<evidence type="ECO:0000256" key="2">
    <source>
        <dbReference type="ARBA" id="ARBA00023125"/>
    </source>
</evidence>
<dbReference type="Gene3D" id="1.10.10.60">
    <property type="entry name" value="Homeodomain-like"/>
    <property type="match status" value="4"/>
</dbReference>
<dbReference type="PROSITE" id="PS51294">
    <property type="entry name" value="HTH_MYB"/>
    <property type="match status" value="3"/>
</dbReference>
<evidence type="ECO:0000256" key="4">
    <source>
        <dbReference type="ARBA" id="ARBA00023242"/>
    </source>
</evidence>
<comment type="caution">
    <text evidence="8">The sequence shown here is derived from an EMBL/GenBank/DDBJ whole genome shotgun (WGS) entry which is preliminary data.</text>
</comment>
<feature type="domain" description="Myb-like" evidence="5">
    <location>
        <begin position="89"/>
        <end position="137"/>
    </location>
</feature>
<dbReference type="GO" id="GO:0000978">
    <property type="term" value="F:RNA polymerase II cis-regulatory region sequence-specific DNA binding"/>
    <property type="evidence" value="ECO:0007669"/>
    <property type="project" value="TreeGrafter"/>
</dbReference>
<organism evidence="8 9">
    <name type="scientific">Rhizopus stolonifer</name>
    <name type="common">Rhizopus nigricans</name>
    <dbReference type="NCBI Taxonomy" id="4846"/>
    <lineage>
        <taxon>Eukaryota</taxon>
        <taxon>Fungi</taxon>
        <taxon>Fungi incertae sedis</taxon>
        <taxon>Mucoromycota</taxon>
        <taxon>Mucoromycotina</taxon>
        <taxon>Mucoromycetes</taxon>
        <taxon>Mucorales</taxon>
        <taxon>Mucorineae</taxon>
        <taxon>Rhizopodaceae</taxon>
        <taxon>Rhizopus</taxon>
    </lineage>
</organism>
<feature type="domain" description="HTH myb-type" evidence="7">
    <location>
        <begin position="34"/>
        <end position="88"/>
    </location>
</feature>
<dbReference type="Pfam" id="PF13921">
    <property type="entry name" value="Myb_DNA-bind_6"/>
    <property type="match status" value="1"/>
</dbReference>
<evidence type="ECO:0000259" key="7">
    <source>
        <dbReference type="PROSITE" id="PS51294"/>
    </source>
</evidence>
<dbReference type="CDD" id="cd00167">
    <property type="entry name" value="SANT"/>
    <property type="match status" value="4"/>
</dbReference>
<dbReference type="Proteomes" id="UP000253551">
    <property type="component" value="Unassembled WGS sequence"/>
</dbReference>
<evidence type="ECO:0000256" key="3">
    <source>
        <dbReference type="ARBA" id="ARBA00023163"/>
    </source>
</evidence>
<dbReference type="STRING" id="4846.A0A367KFF8"/>
<dbReference type="InterPro" id="IPR001005">
    <property type="entry name" value="SANT/Myb"/>
</dbReference>
<dbReference type="GO" id="GO:0019185">
    <property type="term" value="C:snRNA-activating protein complex"/>
    <property type="evidence" value="ECO:0007669"/>
    <property type="project" value="TreeGrafter"/>
</dbReference>